<evidence type="ECO:0000256" key="1">
    <source>
        <dbReference type="ARBA" id="ARBA00023098"/>
    </source>
</evidence>
<dbReference type="GO" id="GO:0016042">
    <property type="term" value="P:lipid catabolic process"/>
    <property type="evidence" value="ECO:0007669"/>
    <property type="project" value="UniProtKB-UniRule"/>
</dbReference>
<accession>A0A2U8FGE1</accession>
<reference evidence="6" key="1">
    <citation type="submission" date="2018-05" db="EMBL/GenBank/DDBJ databases">
        <title>Complete genome sequence of Actinobacillus porcitonsillarum reference strain 9953L55 (CCUG 46996).</title>
        <authorList>
            <person name="Dona V."/>
            <person name="Perreten V."/>
        </authorList>
    </citation>
    <scope>NUCLEOTIDE SEQUENCE [LARGE SCALE GENOMIC DNA]</scope>
    <source>
        <strain evidence="6">9953L55</strain>
    </source>
</reference>
<keyword evidence="6" id="KW-1185">Reference proteome</keyword>
<comment type="caution">
    <text evidence="2">Lacks conserved residue(s) required for the propagation of feature annotation.</text>
</comment>
<keyword evidence="1 2" id="KW-0443">Lipid metabolism</keyword>
<feature type="short sequence motif" description="DGA/G" evidence="2">
    <location>
        <begin position="289"/>
        <end position="291"/>
    </location>
</feature>
<evidence type="ECO:0000256" key="2">
    <source>
        <dbReference type="PROSITE-ProRule" id="PRU01161"/>
    </source>
</evidence>
<feature type="domain" description="PNPLA" evidence="4">
    <location>
        <begin position="56"/>
        <end position="302"/>
    </location>
</feature>
<organism evidence="5 6">
    <name type="scientific">Actinobacillus porcitonsillarum</name>
    <dbReference type="NCBI Taxonomy" id="189834"/>
    <lineage>
        <taxon>Bacteria</taxon>
        <taxon>Pseudomonadati</taxon>
        <taxon>Pseudomonadota</taxon>
        <taxon>Gammaproteobacteria</taxon>
        <taxon>Pasteurellales</taxon>
        <taxon>Pasteurellaceae</taxon>
        <taxon>Actinobacillus</taxon>
    </lineage>
</organism>
<evidence type="ECO:0000256" key="3">
    <source>
        <dbReference type="SAM" id="SignalP"/>
    </source>
</evidence>
<feature type="chain" id="PRO_5015998426" evidence="3">
    <location>
        <begin position="25"/>
        <end position="452"/>
    </location>
</feature>
<dbReference type="Proteomes" id="UP000244920">
    <property type="component" value="Chromosome"/>
</dbReference>
<dbReference type="EMBL" id="CP029206">
    <property type="protein sequence ID" value="AWI50052.1"/>
    <property type="molecule type" value="Genomic_DNA"/>
</dbReference>
<proteinExistence type="predicted"/>
<keyword evidence="2" id="KW-0378">Hydrolase</keyword>
<dbReference type="PROSITE" id="PS51257">
    <property type="entry name" value="PROKAR_LIPOPROTEIN"/>
    <property type="match status" value="1"/>
</dbReference>
<feature type="active site" description="Nucleophile" evidence="2">
    <location>
        <position position="101"/>
    </location>
</feature>
<gene>
    <name evidence="5" type="ORF">DDU33_00410</name>
</gene>
<dbReference type="InterPro" id="IPR016035">
    <property type="entry name" value="Acyl_Trfase/lysoPLipase"/>
</dbReference>
<dbReference type="InterPro" id="IPR002641">
    <property type="entry name" value="PNPLA_dom"/>
</dbReference>
<dbReference type="SUPFAM" id="SSF52151">
    <property type="entry name" value="FabD/lysophospholipase-like"/>
    <property type="match status" value="1"/>
</dbReference>
<protein>
    <submittedName>
        <fullName evidence="5">Patatin</fullName>
    </submittedName>
</protein>
<dbReference type="Gene3D" id="3.40.1090.10">
    <property type="entry name" value="Cytosolic phospholipase A2 catalytic domain"/>
    <property type="match status" value="1"/>
</dbReference>
<feature type="active site" description="Proton acceptor" evidence="2">
    <location>
        <position position="289"/>
    </location>
</feature>
<feature type="short sequence motif" description="GXSXG" evidence="2">
    <location>
        <begin position="99"/>
        <end position="103"/>
    </location>
</feature>
<dbReference type="RefSeq" id="WP_108922430.1">
    <property type="nucleotide sequence ID" value="NZ_CP029206.1"/>
</dbReference>
<keyword evidence="3" id="KW-0732">Signal</keyword>
<dbReference type="GO" id="GO:0016787">
    <property type="term" value="F:hydrolase activity"/>
    <property type="evidence" value="ECO:0007669"/>
    <property type="project" value="UniProtKB-UniRule"/>
</dbReference>
<feature type="signal peptide" evidence="3">
    <location>
        <begin position="1"/>
        <end position="24"/>
    </location>
</feature>
<sequence length="452" mass="50374">MFMLKKILTTISVLLLSACNSMLFQPIETISQITPNQGYRAKNIIEKHQDGDLIILMLSGGGSRAAALGYGVLEQFKQTKIGTNPLKASLLDNIDLVFGVSGGSVLATYFSLEGKDVVPKFEDKFLKTDFQSQLTSQIFSFSNLPKLTSDQYGRGDLLQEQLNLALYKGKTFGYLANHRKGPFVIVSATDMSLGQKVIFTQEFFDGLCLNLSDVEVARAVASSSSVPLIFSPLTFNNNGGRCNYHPPEITKMVTAITANTQKSKNVEEMRETLASYQDSQKRPFLHLVDGGLTDNLGLSAFTDSYDLIGKEGLYKTALATKLKRIVIISVNAQNEVTSEIDQSANIPQTRDVVNTIVNVPIDRNTQTTLRRFRELADEWNKMMLKQPADKRVELHFVSIALKDLPESPLKQEVLNINTSFYLPNKDINKLKQAAQILLQNSKEYQRLLEALR</sequence>
<evidence type="ECO:0000259" key="4">
    <source>
        <dbReference type="PROSITE" id="PS51635"/>
    </source>
</evidence>
<name>A0A2U8FGE1_9PAST</name>
<dbReference type="KEGG" id="apor:DDU33_00410"/>
<keyword evidence="2" id="KW-0442">Lipid degradation</keyword>
<evidence type="ECO:0000313" key="6">
    <source>
        <dbReference type="Proteomes" id="UP000244920"/>
    </source>
</evidence>
<dbReference type="AlphaFoldDB" id="A0A2U8FGE1"/>
<evidence type="ECO:0000313" key="5">
    <source>
        <dbReference type="EMBL" id="AWI50052.1"/>
    </source>
</evidence>
<dbReference type="Pfam" id="PF01734">
    <property type="entry name" value="Patatin"/>
    <property type="match status" value="1"/>
</dbReference>
<dbReference type="PROSITE" id="PS51635">
    <property type="entry name" value="PNPLA"/>
    <property type="match status" value="1"/>
</dbReference>